<accession>A0ABV8NQ77</accession>
<dbReference type="Proteomes" id="UP001595792">
    <property type="component" value="Unassembled WGS sequence"/>
</dbReference>
<gene>
    <name evidence="2" type="primary">bla</name>
    <name evidence="2" type="ORF">ACFOUY_15170</name>
</gene>
<dbReference type="InterPro" id="IPR001279">
    <property type="entry name" value="Metallo-B-lactamas"/>
</dbReference>
<dbReference type="NCBIfam" id="NF012229">
    <property type="entry name" value="bla_class_B_core"/>
    <property type="match status" value="1"/>
</dbReference>
<dbReference type="SUPFAM" id="SSF56281">
    <property type="entry name" value="Metallo-hydrolase/oxidoreductase"/>
    <property type="match status" value="1"/>
</dbReference>
<dbReference type="RefSeq" id="WP_378961801.1">
    <property type="nucleotide sequence ID" value="NZ_JBHRXC010000016.1"/>
</dbReference>
<dbReference type="NCBIfam" id="NF033105">
    <property type="entry name" value="bla_subclass_B3"/>
    <property type="match status" value="1"/>
</dbReference>
<proteinExistence type="predicted"/>
<dbReference type="EMBL" id="JBHSBY010000133">
    <property type="protein sequence ID" value="MFC4198046.1"/>
    <property type="molecule type" value="Genomic_DNA"/>
</dbReference>
<organism evidence="2 3">
    <name type="scientific">Pedobacter jamesrossensis</name>
    <dbReference type="NCBI Taxonomy" id="1908238"/>
    <lineage>
        <taxon>Bacteria</taxon>
        <taxon>Pseudomonadati</taxon>
        <taxon>Bacteroidota</taxon>
        <taxon>Sphingobacteriia</taxon>
        <taxon>Sphingobacteriales</taxon>
        <taxon>Sphingobacteriaceae</taxon>
        <taxon>Pedobacter</taxon>
    </lineage>
</organism>
<dbReference type="InterPro" id="IPR050855">
    <property type="entry name" value="NDM-1-like"/>
</dbReference>
<reference evidence="3" key="1">
    <citation type="journal article" date="2019" name="Int. J. Syst. Evol. Microbiol.">
        <title>The Global Catalogue of Microorganisms (GCM) 10K type strain sequencing project: providing services to taxonomists for standard genome sequencing and annotation.</title>
        <authorList>
            <consortium name="The Broad Institute Genomics Platform"/>
            <consortium name="The Broad Institute Genome Sequencing Center for Infectious Disease"/>
            <person name="Wu L."/>
            <person name="Ma J."/>
        </authorList>
    </citation>
    <scope>NUCLEOTIDE SEQUENCE [LARGE SCALE GENOMIC DNA]</scope>
    <source>
        <strain evidence="3">CCM 8689</strain>
    </source>
</reference>
<dbReference type="PANTHER" id="PTHR42951">
    <property type="entry name" value="METALLO-BETA-LACTAMASE DOMAIN-CONTAINING"/>
    <property type="match status" value="1"/>
</dbReference>
<evidence type="ECO:0000313" key="3">
    <source>
        <dbReference type="Proteomes" id="UP001595792"/>
    </source>
</evidence>
<name>A0ABV8NQ77_9SPHI</name>
<keyword evidence="3" id="KW-1185">Reference proteome</keyword>
<keyword evidence="2" id="KW-0378">Hydrolase</keyword>
<dbReference type="Pfam" id="PF00753">
    <property type="entry name" value="Lactamase_B"/>
    <property type="match status" value="1"/>
</dbReference>
<dbReference type="SMART" id="SM00849">
    <property type="entry name" value="Lactamase_B"/>
    <property type="match status" value="1"/>
</dbReference>
<dbReference type="PANTHER" id="PTHR42951:SF17">
    <property type="entry name" value="METALLO-BETA-LACTAMASE DOMAIN-CONTAINING PROTEIN"/>
    <property type="match status" value="1"/>
</dbReference>
<evidence type="ECO:0000259" key="1">
    <source>
        <dbReference type="SMART" id="SM00849"/>
    </source>
</evidence>
<comment type="caution">
    <text evidence="2">The sequence shown here is derived from an EMBL/GenBank/DDBJ whole genome shotgun (WGS) entry which is preliminary data.</text>
</comment>
<dbReference type="Gene3D" id="3.60.15.10">
    <property type="entry name" value="Ribonuclease Z/Hydroxyacylglutathione hydrolase-like"/>
    <property type="match status" value="1"/>
</dbReference>
<dbReference type="EC" id="3.5.2.6" evidence="2"/>
<evidence type="ECO:0000313" key="2">
    <source>
        <dbReference type="EMBL" id="MFC4198046.1"/>
    </source>
</evidence>
<protein>
    <submittedName>
        <fullName evidence="2">Subclass B3 metallo-beta-lactamase</fullName>
        <ecNumber evidence="2">3.5.2.6</ecNumber>
    </submittedName>
</protein>
<sequence>MKIIFKTALIIIGLTITSFHVFSQKVIEPNDTPAEWSKSYKPFCIAGNLYYVGTYDLACYLITTNKGNILINTGLANSLSIINNNIKALGFKVSDTKILLTTQAHYDHMGAMADFQKLTNATVMMDKKDVKVAEDGGRSDYALGGNHSSYKPVKVNRLLNDGDMITLGNMKLKMLHHPGHTKGSCSYLFEVKDKNKVYKVLIANLPSIVTDKKFSDIPEYPQIENDYRNTLKKMKALSFDIWLASHASQFNLHTKHKENTPYNPKAFIDRKGYDESLNKLSLEFSKKIQDK</sequence>
<feature type="domain" description="Metallo-beta-lactamase" evidence="1">
    <location>
        <begin position="56"/>
        <end position="246"/>
    </location>
</feature>
<dbReference type="GO" id="GO:0008800">
    <property type="term" value="F:beta-lactamase activity"/>
    <property type="evidence" value="ECO:0007669"/>
    <property type="project" value="UniProtKB-EC"/>
</dbReference>
<dbReference type="InterPro" id="IPR036866">
    <property type="entry name" value="RibonucZ/Hydroxyglut_hydro"/>
</dbReference>